<evidence type="ECO:0000256" key="1">
    <source>
        <dbReference type="SAM" id="MobiDB-lite"/>
    </source>
</evidence>
<dbReference type="CDD" id="cd17470">
    <property type="entry name" value="T3SS_Flik_C"/>
    <property type="match status" value="1"/>
</dbReference>
<keyword evidence="3" id="KW-0969">Cilium</keyword>
<feature type="region of interest" description="Disordered" evidence="1">
    <location>
        <begin position="294"/>
        <end position="326"/>
    </location>
</feature>
<dbReference type="AlphaFoldDB" id="A0A562SYP1"/>
<evidence type="ECO:0000313" key="3">
    <source>
        <dbReference type="EMBL" id="TWI86084.1"/>
    </source>
</evidence>
<protein>
    <submittedName>
        <fullName evidence="3">Flagellar hook-length control protein FliK</fullName>
    </submittedName>
</protein>
<reference evidence="3 4" key="1">
    <citation type="submission" date="2019-07" db="EMBL/GenBank/DDBJ databases">
        <title>Genomic Encyclopedia of Archaeal and Bacterial Type Strains, Phase II (KMG-II): from individual species to whole genera.</title>
        <authorList>
            <person name="Goeker M."/>
        </authorList>
    </citation>
    <scope>NUCLEOTIDE SEQUENCE [LARGE SCALE GENOMIC DNA]</scope>
    <source>
        <strain evidence="3 4">ATCC BAA-252</strain>
    </source>
</reference>
<dbReference type="Gene3D" id="3.30.750.140">
    <property type="match status" value="1"/>
</dbReference>
<feature type="region of interest" description="Disordered" evidence="1">
    <location>
        <begin position="654"/>
        <end position="712"/>
    </location>
</feature>
<dbReference type="InterPro" id="IPR021136">
    <property type="entry name" value="Flagellar_hook_control-like_C"/>
</dbReference>
<sequence length="712" mass="70873">MQPFGLLLNVSPAALASGALGVEATGFGAGGVSVVGAPPAAGAGFSGVLLAEQKAAATSLMDRLEVRESGEVAESLPEAAATEAVFSTSAGQPFSIGLPFQQSAAAAMPGVLALFPDEGLTDAGGVQGGFEALGDTVGAGQGDPLGASLSRGVFDGALGRASAGAGAAQPAGVGNVPILTGSPIAAAFADGPHALGSATANPVPASLTETISTVQSASSAKESGAAVPAKSEIVPEGARMTAVPGAEKAQDAIVLTSQKRWQAGLPAELKASGVNANGSVEAAWSREDQKALLPGADQKPDLPTQTAKSAVLPEKLTSTTNPELPTVAKERAGAGISPQQAGGATMPLRSLSQQAPEMPLASLATTSSAISTNGSEANSMLQASSAESGAGYQNPAAAGADALQKQAVAASAAGLGLRENVANRPTQANGLSAAKTGNSVSAAQSGSTPTAEAQAADDLFFEESAEAAELIANKPQSGVSGAAKPAGGGALPAGSGNDSLQGALQGTPASVGKTPENLDAARLTSAVPTNDGVEVPLSFDELNFVRVADAGAVIRNEAQSLPNQATSGNVTVQVAAEIARNLQNGQTRFQMRFDPPELGRVDVNLKVSADGSVQAHLIVERPETLDMFLRDQRGLERALEAAGLSSDAETLKFSLRDNGGQNPQFGQGGDGQSTGHQRSAEHGNNDAEPEITSSETLSMNVSEGRSGLDIKI</sequence>
<name>A0A562SYP1_9HYPH</name>
<feature type="compositionally biased region" description="Polar residues" evidence="1">
    <location>
        <begin position="497"/>
        <end position="508"/>
    </location>
</feature>
<feature type="domain" description="Flagellar hook-length control protein-like C-terminal" evidence="2">
    <location>
        <begin position="578"/>
        <end position="648"/>
    </location>
</feature>
<keyword evidence="3" id="KW-0282">Flagellum</keyword>
<accession>A0A562SYP1</accession>
<dbReference type="EMBL" id="VLLF01000006">
    <property type="protein sequence ID" value="TWI86084.1"/>
    <property type="molecule type" value="Genomic_DNA"/>
</dbReference>
<dbReference type="RefSeq" id="WP_145344266.1">
    <property type="nucleotide sequence ID" value="NZ_SMLY01000083.1"/>
</dbReference>
<keyword evidence="4" id="KW-1185">Reference proteome</keyword>
<comment type="caution">
    <text evidence="3">The sequence shown here is derived from an EMBL/GenBank/DDBJ whole genome shotgun (WGS) entry which is preliminary data.</text>
</comment>
<evidence type="ECO:0000259" key="2">
    <source>
        <dbReference type="Pfam" id="PF02120"/>
    </source>
</evidence>
<feature type="region of interest" description="Disordered" evidence="1">
    <location>
        <begin position="476"/>
        <end position="515"/>
    </location>
</feature>
<feature type="region of interest" description="Disordered" evidence="1">
    <location>
        <begin position="429"/>
        <end position="454"/>
    </location>
</feature>
<dbReference type="OrthoDB" id="7203912at2"/>
<evidence type="ECO:0000313" key="4">
    <source>
        <dbReference type="Proteomes" id="UP000320593"/>
    </source>
</evidence>
<dbReference type="Proteomes" id="UP000320593">
    <property type="component" value="Unassembled WGS sequence"/>
</dbReference>
<feature type="compositionally biased region" description="Low complexity" evidence="1">
    <location>
        <begin position="476"/>
        <end position="485"/>
    </location>
</feature>
<organism evidence="3 4">
    <name type="scientific">Roseibium hamelinense</name>
    <dbReference type="NCBI Taxonomy" id="150831"/>
    <lineage>
        <taxon>Bacteria</taxon>
        <taxon>Pseudomonadati</taxon>
        <taxon>Pseudomonadota</taxon>
        <taxon>Alphaproteobacteria</taxon>
        <taxon>Hyphomicrobiales</taxon>
        <taxon>Stappiaceae</taxon>
        <taxon>Roseibium</taxon>
    </lineage>
</organism>
<feature type="compositionally biased region" description="Polar residues" evidence="1">
    <location>
        <begin position="691"/>
        <end position="703"/>
    </location>
</feature>
<feature type="compositionally biased region" description="Polar residues" evidence="1">
    <location>
        <begin position="429"/>
        <end position="451"/>
    </location>
</feature>
<keyword evidence="3" id="KW-0966">Cell projection</keyword>
<dbReference type="InterPro" id="IPR038610">
    <property type="entry name" value="FliK-like_C_sf"/>
</dbReference>
<gene>
    <name evidence="3" type="ORF">JM93_02792</name>
</gene>
<proteinExistence type="predicted"/>
<dbReference type="Pfam" id="PF02120">
    <property type="entry name" value="Flg_hook"/>
    <property type="match status" value="1"/>
</dbReference>